<dbReference type="GO" id="GO:0016407">
    <property type="term" value="F:acetyltransferase activity"/>
    <property type="evidence" value="ECO:0007669"/>
    <property type="project" value="TreeGrafter"/>
</dbReference>
<feature type="domain" description="Lipoyl-binding" evidence="7">
    <location>
        <begin position="1"/>
        <end position="75"/>
    </location>
</feature>
<dbReference type="EMBL" id="QYTW02000001">
    <property type="protein sequence ID" value="RST61763.1"/>
    <property type="molecule type" value="Genomic_DNA"/>
</dbReference>
<dbReference type="InterPro" id="IPR011053">
    <property type="entry name" value="Single_hybrid_motif"/>
</dbReference>
<dbReference type="PROSITE" id="PS50968">
    <property type="entry name" value="BIOTINYL_LIPOYL"/>
    <property type="match status" value="1"/>
</dbReference>
<evidence type="ECO:0000256" key="1">
    <source>
        <dbReference type="ARBA" id="ARBA00001938"/>
    </source>
</evidence>
<dbReference type="GO" id="GO:0005737">
    <property type="term" value="C:cytoplasm"/>
    <property type="evidence" value="ECO:0007669"/>
    <property type="project" value="TreeGrafter"/>
</dbReference>
<name>A0A429XFU9_SIMTE</name>
<evidence type="ECO:0000259" key="7">
    <source>
        <dbReference type="PROSITE" id="PS50968"/>
    </source>
</evidence>
<dbReference type="OrthoDB" id="9805770at2"/>
<dbReference type="Pfam" id="PF00364">
    <property type="entry name" value="Biotin_lipoyl"/>
    <property type="match status" value="1"/>
</dbReference>
<dbReference type="InterPro" id="IPR001078">
    <property type="entry name" value="2-oxoacid_DH_actylTfrase"/>
</dbReference>
<dbReference type="InterPro" id="IPR036625">
    <property type="entry name" value="E3-bd_dom_sf"/>
</dbReference>
<dbReference type="PANTHER" id="PTHR43178:SF5">
    <property type="entry name" value="LIPOAMIDE ACYLTRANSFERASE COMPONENT OF BRANCHED-CHAIN ALPHA-KETO ACID DEHYDROGENASE COMPLEX, MITOCHONDRIAL"/>
    <property type="match status" value="1"/>
</dbReference>
<protein>
    <recommendedName>
        <fullName evidence="6">Dihydrolipoamide acetyltransferase component of pyruvate dehydrogenase complex</fullName>
        <ecNumber evidence="6">2.3.1.-</ecNumber>
    </recommendedName>
</protein>
<dbReference type="SUPFAM" id="SSF51230">
    <property type="entry name" value="Single hybrid motif"/>
    <property type="match status" value="1"/>
</dbReference>
<dbReference type="Gene3D" id="3.30.559.10">
    <property type="entry name" value="Chloramphenicol acetyltransferase-like domain"/>
    <property type="match status" value="1"/>
</dbReference>
<dbReference type="SUPFAM" id="SSF52777">
    <property type="entry name" value="CoA-dependent acyltransferases"/>
    <property type="match status" value="1"/>
</dbReference>
<dbReference type="FunFam" id="3.30.559.10:FF:000007">
    <property type="entry name" value="Dihydrolipoamide acetyltransferase component of pyruvate dehydrogenase complex"/>
    <property type="match status" value="1"/>
</dbReference>
<keyword evidence="3 6" id="KW-0808">Transferase</keyword>
<evidence type="ECO:0000256" key="6">
    <source>
        <dbReference type="RuleBase" id="RU003423"/>
    </source>
</evidence>
<dbReference type="CDD" id="cd06849">
    <property type="entry name" value="lipoyl_domain"/>
    <property type="match status" value="1"/>
</dbReference>
<dbReference type="Pfam" id="PF00198">
    <property type="entry name" value="2-oxoacid_dh"/>
    <property type="match status" value="1"/>
</dbReference>
<reference evidence="9 10" key="1">
    <citation type="submission" date="2018-12" db="EMBL/GenBank/DDBJ databases">
        <authorList>
            <person name="Sun L."/>
            <person name="Chen Z."/>
        </authorList>
    </citation>
    <scope>NUCLEOTIDE SEQUENCE [LARGE SCALE GENOMIC DNA]</scope>
    <source>
        <strain evidence="9 10">LMG 29736</strain>
    </source>
</reference>
<evidence type="ECO:0000313" key="10">
    <source>
        <dbReference type="Proteomes" id="UP000287296"/>
    </source>
</evidence>
<accession>A0A429XFU9</accession>
<dbReference type="GO" id="GO:0031405">
    <property type="term" value="F:lipoic acid binding"/>
    <property type="evidence" value="ECO:0007669"/>
    <property type="project" value="TreeGrafter"/>
</dbReference>
<dbReference type="SUPFAM" id="SSF47005">
    <property type="entry name" value="Peripheral subunit-binding domain of 2-oxo acid dehydrogenase complex"/>
    <property type="match status" value="1"/>
</dbReference>
<dbReference type="Pfam" id="PF02817">
    <property type="entry name" value="E3_binding"/>
    <property type="match status" value="1"/>
</dbReference>
<dbReference type="InterPro" id="IPR023213">
    <property type="entry name" value="CAT-like_dom_sf"/>
</dbReference>
<dbReference type="AlphaFoldDB" id="A0A429XFU9"/>
<evidence type="ECO:0000256" key="3">
    <source>
        <dbReference type="ARBA" id="ARBA00022679"/>
    </source>
</evidence>
<dbReference type="PROSITE" id="PS51826">
    <property type="entry name" value="PSBD"/>
    <property type="match status" value="1"/>
</dbReference>
<gene>
    <name evidence="9" type="ORF">D5F11_001330</name>
</gene>
<comment type="similarity">
    <text evidence="2 6">Belongs to the 2-oxoacid dehydrogenase family.</text>
</comment>
<sequence>MEVKLHDIGEGMTEGDIISYLVKAGDNVSVDQPLVEVQTEKMVAELTSPANGTVKEILVDTGKTISVGTTILTIASEQQSTDPAPAKEEAATTVAPDAPLQKSMIMERKKGDPLSNRVKAAPYTRKVARENDVDITVVEGTGRAGRITVEDVLRYVEARDNGQTTKAAAAHTEMPIVERRSTVSRPEGSFDTIPFKGRRKQIAMKMSQSLFTIPHVCHYEEIDMTELLNFRKELKAMDENISVAAFFIKTLAIALKDYPIFNAKLDEENEVIRLEKSVHMGIAADAEEGLIVPVIRDADKKSLRAIHQEMKELTQKAKENKLAVREITGSTFTISNVGPMGSIGATPIINYPETGLMAFHKTKKMPVVNEHDEIVIRSMMNVTMTFDHRVADGGTAIAFTNRFKSLIEDPKKLMLELV</sequence>
<dbReference type="Proteomes" id="UP000287296">
    <property type="component" value="Unassembled WGS sequence"/>
</dbReference>
<keyword evidence="4 6" id="KW-0450">Lipoyl</keyword>
<comment type="cofactor">
    <cofactor evidence="1 6">
        <name>(R)-lipoate</name>
        <dbReference type="ChEBI" id="CHEBI:83088"/>
    </cofactor>
</comment>
<dbReference type="InterPro" id="IPR050743">
    <property type="entry name" value="2-oxoacid_DH_E2_comp"/>
</dbReference>
<evidence type="ECO:0000256" key="4">
    <source>
        <dbReference type="ARBA" id="ARBA00022823"/>
    </source>
</evidence>
<dbReference type="InterPro" id="IPR000089">
    <property type="entry name" value="Biotin_lipoyl"/>
</dbReference>
<evidence type="ECO:0000259" key="8">
    <source>
        <dbReference type="PROSITE" id="PS51826"/>
    </source>
</evidence>
<feature type="domain" description="Peripheral subunit-binding (PSBD)" evidence="8">
    <location>
        <begin position="119"/>
        <end position="156"/>
    </location>
</feature>
<dbReference type="PANTHER" id="PTHR43178">
    <property type="entry name" value="DIHYDROLIPOAMIDE ACETYLTRANSFERASE COMPONENT OF PYRUVATE DEHYDROGENASE COMPLEX"/>
    <property type="match status" value="1"/>
</dbReference>
<dbReference type="Gene3D" id="4.10.320.10">
    <property type="entry name" value="E3-binding domain"/>
    <property type="match status" value="1"/>
</dbReference>
<organism evidence="9 10">
    <name type="scientific">Siminovitchia terrae</name>
    <name type="common">Bacillus terrae</name>
    <dbReference type="NCBI Taxonomy" id="1914933"/>
    <lineage>
        <taxon>Bacteria</taxon>
        <taxon>Bacillati</taxon>
        <taxon>Bacillota</taxon>
        <taxon>Bacilli</taxon>
        <taxon>Bacillales</taxon>
        <taxon>Bacillaceae</taxon>
        <taxon>Siminovitchia</taxon>
    </lineage>
</organism>
<proteinExistence type="inferred from homology"/>
<evidence type="ECO:0000313" key="9">
    <source>
        <dbReference type="EMBL" id="RST61763.1"/>
    </source>
</evidence>
<comment type="caution">
    <text evidence="9">The sequence shown here is derived from an EMBL/GenBank/DDBJ whole genome shotgun (WGS) entry which is preliminary data.</text>
</comment>
<dbReference type="EC" id="2.3.1.-" evidence="6"/>
<evidence type="ECO:0000256" key="5">
    <source>
        <dbReference type="ARBA" id="ARBA00023315"/>
    </source>
</evidence>
<dbReference type="Gene3D" id="2.40.50.100">
    <property type="match status" value="1"/>
</dbReference>
<keyword evidence="5 6" id="KW-0012">Acyltransferase</keyword>
<dbReference type="InterPro" id="IPR004167">
    <property type="entry name" value="PSBD"/>
</dbReference>
<evidence type="ECO:0000256" key="2">
    <source>
        <dbReference type="ARBA" id="ARBA00007317"/>
    </source>
</evidence>